<name>A0ABX1IXU9_9PSEU</name>
<proteinExistence type="predicted"/>
<dbReference type="InterPro" id="IPR001206">
    <property type="entry name" value="Diacylglycerol_kinase_cat_dom"/>
</dbReference>
<dbReference type="InterPro" id="IPR016064">
    <property type="entry name" value="NAD/diacylglycerol_kinase_sf"/>
</dbReference>
<feature type="domain" description="DAGKc" evidence="2">
    <location>
        <begin position="123"/>
        <end position="250"/>
    </location>
</feature>
<evidence type="ECO:0000256" key="1">
    <source>
        <dbReference type="SAM" id="Phobius"/>
    </source>
</evidence>
<dbReference type="EMBL" id="JAAXLS010000002">
    <property type="protein sequence ID" value="NKQ52335.1"/>
    <property type="molecule type" value="Genomic_DNA"/>
</dbReference>
<dbReference type="Gene3D" id="3.40.50.10330">
    <property type="entry name" value="Probable inorganic polyphosphate/atp-NAD kinase, domain 1"/>
    <property type="match status" value="1"/>
</dbReference>
<evidence type="ECO:0000313" key="3">
    <source>
        <dbReference type="EMBL" id="NKQ52335.1"/>
    </source>
</evidence>
<feature type="transmembrane region" description="Helical" evidence="1">
    <location>
        <begin position="88"/>
        <end position="109"/>
    </location>
</feature>
<keyword evidence="3" id="KW-0418">Kinase</keyword>
<protein>
    <submittedName>
        <fullName evidence="3">Diacylglycerol kinase</fullName>
    </submittedName>
</protein>
<keyword evidence="3" id="KW-0808">Transferase</keyword>
<dbReference type="Proteomes" id="UP000715441">
    <property type="component" value="Unassembled WGS sequence"/>
</dbReference>
<evidence type="ECO:0000259" key="2">
    <source>
        <dbReference type="PROSITE" id="PS50146"/>
    </source>
</evidence>
<reference evidence="3 4" key="1">
    <citation type="submission" date="2020-04" db="EMBL/GenBank/DDBJ databases">
        <title>Novel species.</title>
        <authorList>
            <person name="Teo W.F.A."/>
            <person name="Lipun K."/>
            <person name="Srisuk N."/>
            <person name="Duangmal K."/>
        </authorList>
    </citation>
    <scope>NUCLEOTIDE SEQUENCE [LARGE SCALE GENOMIC DNA]</scope>
    <source>
        <strain evidence="3 4">K13G38</strain>
    </source>
</reference>
<comment type="caution">
    <text evidence="3">The sequence shown here is derived from an EMBL/GenBank/DDBJ whole genome shotgun (WGS) entry which is preliminary data.</text>
</comment>
<dbReference type="RefSeq" id="WP_168512093.1">
    <property type="nucleotide sequence ID" value="NZ_JAAXLS010000002.1"/>
</dbReference>
<dbReference type="InterPro" id="IPR017438">
    <property type="entry name" value="ATP-NAD_kinase_N"/>
</dbReference>
<dbReference type="Gene3D" id="2.60.200.40">
    <property type="match status" value="1"/>
</dbReference>
<keyword evidence="1" id="KW-1133">Transmembrane helix</keyword>
<keyword evidence="1" id="KW-0812">Transmembrane</keyword>
<keyword evidence="4" id="KW-1185">Reference proteome</keyword>
<gene>
    <name evidence="3" type="ORF">HFP15_05520</name>
</gene>
<dbReference type="GO" id="GO:0016301">
    <property type="term" value="F:kinase activity"/>
    <property type="evidence" value="ECO:0007669"/>
    <property type="project" value="UniProtKB-KW"/>
</dbReference>
<accession>A0ABX1IXU9</accession>
<organism evidence="3 4">
    <name type="scientific">Amycolatopsis acididurans</name>
    <dbReference type="NCBI Taxonomy" id="2724524"/>
    <lineage>
        <taxon>Bacteria</taxon>
        <taxon>Bacillati</taxon>
        <taxon>Actinomycetota</taxon>
        <taxon>Actinomycetes</taxon>
        <taxon>Pseudonocardiales</taxon>
        <taxon>Pseudonocardiaceae</taxon>
        <taxon>Amycolatopsis</taxon>
    </lineage>
</organism>
<keyword evidence="1" id="KW-0472">Membrane</keyword>
<sequence length="446" mass="46236">MPGMQRPSPRRRICAAAALAAACGALAIGIGAVVRNPLEVVSAVLLIAIAVAAGWDALVRRGYRRWFAAALAVAALGATAALPDLRTFAVLSLVIGLVVVSAAATRVAVGQDLSVGPIAVEVPPARRGVLLMNPRSGGGKVATFGLEERARRADVEPVLLGPGDDLRALAEKAVADGADVLGMAGGDGSQAVVADVASRHGVAFVCVPAGTRNHFALDLGLDRADVAAALDAFGAAVERRVDLATLGDRVFVNNASLGVYATVVQSAGYRDAKVTTVARQLPELLGPDAKRPDLRFTRPDGTEQTSADIVLVSNGRYRLDHLSAFGSREHLDEGVLGVVTLTVDRATDIPALVSAEMTGQLSRFRGYRSWTTPQFVVRSARPLLDVGVDGEALRLPPPLVFGIRPAALRVRLPVTAPGAPPASVAPRGARQALLALLLVLSGEPAR</sequence>
<feature type="transmembrane region" description="Helical" evidence="1">
    <location>
        <begin position="66"/>
        <end position="82"/>
    </location>
</feature>
<dbReference type="Pfam" id="PF00781">
    <property type="entry name" value="DAGK_cat"/>
    <property type="match status" value="1"/>
</dbReference>
<dbReference type="PROSITE" id="PS50146">
    <property type="entry name" value="DAGK"/>
    <property type="match status" value="1"/>
</dbReference>
<feature type="transmembrane region" description="Helical" evidence="1">
    <location>
        <begin position="37"/>
        <end position="59"/>
    </location>
</feature>
<dbReference type="SUPFAM" id="SSF111331">
    <property type="entry name" value="NAD kinase/diacylglycerol kinase-like"/>
    <property type="match status" value="1"/>
</dbReference>
<dbReference type="PROSITE" id="PS51257">
    <property type="entry name" value="PROKAR_LIPOPROTEIN"/>
    <property type="match status" value="1"/>
</dbReference>
<evidence type="ECO:0000313" key="4">
    <source>
        <dbReference type="Proteomes" id="UP000715441"/>
    </source>
</evidence>